<dbReference type="PANTHER" id="PTHR33348">
    <property type="entry name" value="PRECURSOR OF CEP5"/>
    <property type="match status" value="1"/>
</dbReference>
<keyword evidence="3" id="KW-0052">Apoplast</keyword>
<keyword evidence="9" id="KW-1133">Transmembrane helix</keyword>
<comment type="subcellular location">
    <subcellularLocation>
        <location evidence="1">Secreted</location>
        <location evidence="1">Extracellular space</location>
        <location evidence="1">Apoplast</location>
    </subcellularLocation>
</comment>
<keyword evidence="11" id="KW-1185">Reference proteome</keyword>
<sequence>MAVVTNTKIMRFYAFILVSLILFSHGILCVEAIRQLKSKHCKHSCSKKLEVVSVEKPSSFVSSAQAVVPPGTFDEIETIQKRSAWSLGKDDKHKSRNGPMQAKVVEKIDDFEPTGPGHSPGIGHSIHN</sequence>
<keyword evidence="6" id="KW-0732">Signal</keyword>
<proteinExistence type="inferred from homology"/>
<keyword evidence="7" id="KW-0379">Hydroxylation</keyword>
<gene>
    <name evidence="10" type="ORF">HAX54_011883</name>
</gene>
<accession>A0ABS8TKP4</accession>
<evidence type="ECO:0000256" key="1">
    <source>
        <dbReference type="ARBA" id="ARBA00004271"/>
    </source>
</evidence>
<feature type="transmembrane region" description="Helical" evidence="9">
    <location>
        <begin position="12"/>
        <end position="33"/>
    </location>
</feature>
<protein>
    <submittedName>
        <fullName evidence="10">Uncharacterized protein</fullName>
    </submittedName>
</protein>
<keyword evidence="4" id="KW-0964">Secreted</keyword>
<feature type="region of interest" description="Disordered" evidence="8">
    <location>
        <begin position="86"/>
        <end position="128"/>
    </location>
</feature>
<dbReference type="PANTHER" id="PTHR33348:SF39">
    <property type="entry name" value="PRECURSOR OF CEP5"/>
    <property type="match status" value="1"/>
</dbReference>
<evidence type="ECO:0000256" key="6">
    <source>
        <dbReference type="ARBA" id="ARBA00022729"/>
    </source>
</evidence>
<evidence type="ECO:0000256" key="4">
    <source>
        <dbReference type="ARBA" id="ARBA00022525"/>
    </source>
</evidence>
<reference evidence="10 11" key="1">
    <citation type="journal article" date="2021" name="BMC Genomics">
        <title>Datura genome reveals duplications of psychoactive alkaloid biosynthetic genes and high mutation rate following tissue culture.</title>
        <authorList>
            <person name="Rajewski A."/>
            <person name="Carter-House D."/>
            <person name="Stajich J."/>
            <person name="Litt A."/>
        </authorList>
    </citation>
    <scope>NUCLEOTIDE SEQUENCE [LARGE SCALE GENOMIC DNA]</scope>
    <source>
        <strain evidence="10">AR-01</strain>
    </source>
</reference>
<comment type="caution">
    <text evidence="10">The sequence shown here is derived from an EMBL/GenBank/DDBJ whole genome shotgun (WGS) entry which is preliminary data.</text>
</comment>
<comment type="similarity">
    <text evidence="2">Belongs to the C-terminally encoded plant signaling peptide (CEP) family.</text>
</comment>
<evidence type="ECO:0000256" key="8">
    <source>
        <dbReference type="SAM" id="MobiDB-lite"/>
    </source>
</evidence>
<keyword evidence="9" id="KW-0472">Membrane</keyword>
<keyword evidence="5" id="KW-0372">Hormone</keyword>
<dbReference type="EMBL" id="JACEIK010001682">
    <property type="protein sequence ID" value="MCD7471439.1"/>
    <property type="molecule type" value="Genomic_DNA"/>
</dbReference>
<evidence type="ECO:0000256" key="2">
    <source>
        <dbReference type="ARBA" id="ARBA00008963"/>
    </source>
</evidence>
<evidence type="ECO:0000256" key="9">
    <source>
        <dbReference type="SAM" id="Phobius"/>
    </source>
</evidence>
<name>A0ABS8TKP4_DATST</name>
<evidence type="ECO:0000313" key="11">
    <source>
        <dbReference type="Proteomes" id="UP000823775"/>
    </source>
</evidence>
<evidence type="ECO:0000256" key="7">
    <source>
        <dbReference type="ARBA" id="ARBA00023278"/>
    </source>
</evidence>
<evidence type="ECO:0000256" key="3">
    <source>
        <dbReference type="ARBA" id="ARBA00022523"/>
    </source>
</evidence>
<dbReference type="InterPro" id="IPR033250">
    <property type="entry name" value="CEP"/>
</dbReference>
<organism evidence="10 11">
    <name type="scientific">Datura stramonium</name>
    <name type="common">Jimsonweed</name>
    <name type="synonym">Common thornapple</name>
    <dbReference type="NCBI Taxonomy" id="4076"/>
    <lineage>
        <taxon>Eukaryota</taxon>
        <taxon>Viridiplantae</taxon>
        <taxon>Streptophyta</taxon>
        <taxon>Embryophyta</taxon>
        <taxon>Tracheophyta</taxon>
        <taxon>Spermatophyta</taxon>
        <taxon>Magnoliopsida</taxon>
        <taxon>eudicotyledons</taxon>
        <taxon>Gunneridae</taxon>
        <taxon>Pentapetalae</taxon>
        <taxon>asterids</taxon>
        <taxon>lamiids</taxon>
        <taxon>Solanales</taxon>
        <taxon>Solanaceae</taxon>
        <taxon>Solanoideae</taxon>
        <taxon>Datureae</taxon>
        <taxon>Datura</taxon>
    </lineage>
</organism>
<evidence type="ECO:0000313" key="10">
    <source>
        <dbReference type="EMBL" id="MCD7471439.1"/>
    </source>
</evidence>
<keyword evidence="9" id="KW-0812">Transmembrane</keyword>
<dbReference type="Proteomes" id="UP000823775">
    <property type="component" value="Unassembled WGS sequence"/>
</dbReference>
<evidence type="ECO:0000256" key="5">
    <source>
        <dbReference type="ARBA" id="ARBA00022702"/>
    </source>
</evidence>